<reference evidence="2 3" key="1">
    <citation type="submission" date="2020-10" db="EMBL/GenBank/DDBJ databases">
        <title>Plant Genome Project.</title>
        <authorList>
            <person name="Zhang R.-G."/>
        </authorList>
    </citation>
    <scope>NUCLEOTIDE SEQUENCE [LARGE SCALE GENOMIC DNA]</scope>
    <source>
        <strain evidence="2">FAFU-HL-1</strain>
        <tissue evidence="2">Leaf</tissue>
    </source>
</reference>
<organism evidence="2 3">
    <name type="scientific">Salix dunnii</name>
    <dbReference type="NCBI Taxonomy" id="1413687"/>
    <lineage>
        <taxon>Eukaryota</taxon>
        <taxon>Viridiplantae</taxon>
        <taxon>Streptophyta</taxon>
        <taxon>Embryophyta</taxon>
        <taxon>Tracheophyta</taxon>
        <taxon>Spermatophyta</taxon>
        <taxon>Magnoliopsida</taxon>
        <taxon>eudicotyledons</taxon>
        <taxon>Gunneridae</taxon>
        <taxon>Pentapetalae</taxon>
        <taxon>rosids</taxon>
        <taxon>fabids</taxon>
        <taxon>Malpighiales</taxon>
        <taxon>Salicaceae</taxon>
        <taxon>Saliceae</taxon>
        <taxon>Salix</taxon>
    </lineage>
</organism>
<proteinExistence type="predicted"/>
<dbReference type="OrthoDB" id="1934145at2759"/>
<dbReference type="PANTHER" id="PTHR34892">
    <property type="entry name" value="VACUOLAR ATP SYNTHASE CATALYTIC SUBUNIT-RELATED / V-ATPASE-RELATED / VACUOLAR PROTON PUMP-LIKE PROTEIN"/>
    <property type="match status" value="1"/>
</dbReference>
<evidence type="ECO:0000313" key="2">
    <source>
        <dbReference type="EMBL" id="KAF9674810.1"/>
    </source>
</evidence>
<gene>
    <name evidence="2" type="ORF">SADUNF_Sadunf10G0165700</name>
</gene>
<name>A0A835MRB7_9ROSI</name>
<keyword evidence="3" id="KW-1185">Reference proteome</keyword>
<dbReference type="EMBL" id="JADGMS010000010">
    <property type="protein sequence ID" value="KAF9674810.1"/>
    <property type="molecule type" value="Genomic_DNA"/>
</dbReference>
<evidence type="ECO:0000256" key="1">
    <source>
        <dbReference type="SAM" id="MobiDB-lite"/>
    </source>
</evidence>
<dbReference type="AlphaFoldDB" id="A0A835MRB7"/>
<accession>A0A835MRB7</accession>
<sequence>MAHVSDIKLIRTDTTLDLSQKAEKAATHFPIKYHVPKHCFTTRAPTDDNQPDTAQEPGSEYDDQFESRLSQVRLRYRSGTGKKAEHRKTKKGKSSSGSGPGMYLPPVPLKESVSGFWWVKSGIRVYLIQ</sequence>
<protein>
    <submittedName>
        <fullName evidence="2">Uncharacterized protein</fullName>
    </submittedName>
</protein>
<feature type="compositionally biased region" description="Polar residues" evidence="1">
    <location>
        <begin position="43"/>
        <end position="53"/>
    </location>
</feature>
<comment type="caution">
    <text evidence="2">The sequence shown here is derived from an EMBL/GenBank/DDBJ whole genome shotgun (WGS) entry which is preliminary data.</text>
</comment>
<dbReference type="GO" id="GO:0005773">
    <property type="term" value="C:vacuole"/>
    <property type="evidence" value="ECO:0007669"/>
    <property type="project" value="TreeGrafter"/>
</dbReference>
<dbReference type="PANTHER" id="PTHR34892:SF1">
    <property type="entry name" value="VACUOLAR ATP SYNTHASE CATALYTIC SUBUNIT-RELATED _ V-ATPASE-RELATED _ VACUOLAR PROTON PUMP-RELATED"/>
    <property type="match status" value="1"/>
</dbReference>
<feature type="region of interest" description="Disordered" evidence="1">
    <location>
        <begin position="40"/>
        <end position="105"/>
    </location>
</feature>
<feature type="compositionally biased region" description="Basic residues" evidence="1">
    <location>
        <begin position="84"/>
        <end position="93"/>
    </location>
</feature>
<dbReference type="Proteomes" id="UP000657918">
    <property type="component" value="Unassembled WGS sequence"/>
</dbReference>
<evidence type="ECO:0000313" key="3">
    <source>
        <dbReference type="Proteomes" id="UP000657918"/>
    </source>
</evidence>